<comment type="caution">
    <text evidence="2">The sequence shown here is derived from an EMBL/GenBank/DDBJ whole genome shotgun (WGS) entry which is preliminary data.</text>
</comment>
<dbReference type="GO" id="GO:0006355">
    <property type="term" value="P:regulation of DNA-templated transcription"/>
    <property type="evidence" value="ECO:0007669"/>
    <property type="project" value="InterPro"/>
</dbReference>
<gene>
    <name evidence="2" type="ORF">DFP98_1088</name>
</gene>
<dbReference type="Pfam" id="PF05534">
    <property type="entry name" value="HicB"/>
    <property type="match status" value="1"/>
</dbReference>
<evidence type="ECO:0000313" key="3">
    <source>
        <dbReference type="Proteomes" id="UP000256977"/>
    </source>
</evidence>
<dbReference type="SUPFAM" id="SSF143100">
    <property type="entry name" value="TTHA1013/TTHA0281-like"/>
    <property type="match status" value="1"/>
</dbReference>
<feature type="coiled-coil region" evidence="1">
    <location>
        <begin position="39"/>
        <end position="69"/>
    </location>
</feature>
<dbReference type="AlphaFoldDB" id="A0A3D9KC65"/>
<dbReference type="InterPro" id="IPR008651">
    <property type="entry name" value="Uncharacterised_HicB"/>
</dbReference>
<keyword evidence="3" id="KW-1185">Reference proteome</keyword>
<dbReference type="EMBL" id="QRDZ01000008">
    <property type="protein sequence ID" value="RED83166.1"/>
    <property type="molecule type" value="Genomic_DNA"/>
</dbReference>
<proteinExistence type="predicted"/>
<dbReference type="RefSeq" id="WP_246016501.1">
    <property type="nucleotide sequence ID" value="NZ_QRDZ01000008.1"/>
</dbReference>
<evidence type="ECO:0000313" key="2">
    <source>
        <dbReference type="EMBL" id="RED83166.1"/>
    </source>
</evidence>
<reference evidence="2 3" key="1">
    <citation type="submission" date="2018-07" db="EMBL/GenBank/DDBJ databases">
        <title>Genomic Encyclopedia of Type Strains, Phase III (KMG-III): the genomes of soil and plant-associated and newly described type strains.</title>
        <authorList>
            <person name="Whitman W."/>
        </authorList>
    </citation>
    <scope>NUCLEOTIDE SEQUENCE [LARGE SCALE GENOMIC DNA]</scope>
    <source>
        <strain evidence="2 3">CECT 7287</strain>
    </source>
</reference>
<protein>
    <submittedName>
        <fullName evidence="2">Putative HicB family RNase H-like nuclease</fullName>
    </submittedName>
</protein>
<dbReference type="Gene3D" id="3.30.160.250">
    <property type="match status" value="1"/>
</dbReference>
<evidence type="ECO:0000256" key="1">
    <source>
        <dbReference type="SAM" id="Coils"/>
    </source>
</evidence>
<dbReference type="InterPro" id="IPR035069">
    <property type="entry name" value="TTHA1013/TTHA0281-like"/>
</dbReference>
<dbReference type="Proteomes" id="UP000256977">
    <property type="component" value="Unassembled WGS sequence"/>
</dbReference>
<name>A0A3D9KC65_9BACL</name>
<accession>A0A3D9KC65</accession>
<sequence>MRALMEKNLEYYLGLEYTMVIRHVMEDTGNYYYGKYVELEGCQSTADTIEELIKNLEEVKQDHIEIKLEFGDPIPEPRELPSGNIMLRMPKTLHRDLIDNAEREGVSLNQYILYKLSGKAK</sequence>
<keyword evidence="1" id="KW-0175">Coiled coil</keyword>
<organism evidence="2 3">
    <name type="scientific">Cohnella phaseoli</name>
    <dbReference type="NCBI Taxonomy" id="456490"/>
    <lineage>
        <taxon>Bacteria</taxon>
        <taxon>Bacillati</taxon>
        <taxon>Bacillota</taxon>
        <taxon>Bacilli</taxon>
        <taxon>Bacillales</taxon>
        <taxon>Paenibacillaceae</taxon>
        <taxon>Cohnella</taxon>
    </lineage>
</organism>
<dbReference type="SUPFAM" id="SSF47598">
    <property type="entry name" value="Ribbon-helix-helix"/>
    <property type="match status" value="1"/>
</dbReference>
<dbReference type="InterPro" id="IPR010985">
    <property type="entry name" value="Ribbon_hlx_hlx"/>
</dbReference>